<dbReference type="InterPro" id="IPR018378">
    <property type="entry name" value="C-type_lectin_CS"/>
</dbReference>
<evidence type="ECO:0000313" key="5">
    <source>
        <dbReference type="Proteomes" id="UP000265140"/>
    </source>
</evidence>
<dbReference type="OMA" id="CHARGRI"/>
<evidence type="ECO:0000259" key="3">
    <source>
        <dbReference type="PROSITE" id="PS50041"/>
    </source>
</evidence>
<feature type="domain" description="C-type lectin" evidence="3">
    <location>
        <begin position="15"/>
        <end position="129"/>
    </location>
</feature>
<dbReference type="GeneTree" id="ENSGT00940000163911"/>
<organism evidence="4 5">
    <name type="scientific">Esox lucius</name>
    <name type="common">Northern pike</name>
    <dbReference type="NCBI Taxonomy" id="8010"/>
    <lineage>
        <taxon>Eukaryota</taxon>
        <taxon>Metazoa</taxon>
        <taxon>Chordata</taxon>
        <taxon>Craniata</taxon>
        <taxon>Vertebrata</taxon>
        <taxon>Euteleostomi</taxon>
        <taxon>Actinopterygii</taxon>
        <taxon>Neopterygii</taxon>
        <taxon>Teleostei</taxon>
        <taxon>Protacanthopterygii</taxon>
        <taxon>Esociformes</taxon>
        <taxon>Esocidae</taxon>
        <taxon>Esox</taxon>
    </lineage>
</organism>
<dbReference type="PROSITE" id="PS50041">
    <property type="entry name" value="C_TYPE_LECTIN_2"/>
    <property type="match status" value="3"/>
</dbReference>
<keyword evidence="5" id="KW-1185">Reference proteome</keyword>
<feature type="signal peptide" evidence="2">
    <location>
        <begin position="1"/>
        <end position="19"/>
    </location>
</feature>
<accession>A0A3P9AAT4</accession>
<keyword evidence="1" id="KW-1015">Disulfide bond</keyword>
<protein>
    <recommendedName>
        <fullName evidence="3">C-type lectin domain-containing protein</fullName>
    </recommendedName>
</protein>
<dbReference type="OrthoDB" id="8950604at2759"/>
<dbReference type="Gene3D" id="3.10.100.10">
    <property type="entry name" value="Mannose-Binding Protein A, subunit A"/>
    <property type="match status" value="3"/>
</dbReference>
<dbReference type="PANTHER" id="PTHR45784:SF3">
    <property type="entry name" value="C-TYPE LECTIN DOMAIN FAMILY 4 MEMBER K-LIKE-RELATED"/>
    <property type="match status" value="1"/>
</dbReference>
<reference evidence="5" key="1">
    <citation type="journal article" date="2014" name="PLoS ONE">
        <title>The genome and linkage map of the northern pike (Esox lucius): conserved synteny revealed between the salmonid sister group and the Neoteleostei.</title>
        <authorList>
            <person name="Rondeau E.B."/>
            <person name="Minkley D.R."/>
            <person name="Leong J.S."/>
            <person name="Messmer A.M."/>
            <person name="Jantzen J.R."/>
            <person name="von Schalburg K.R."/>
            <person name="Lemon C."/>
            <person name="Bird N.H."/>
            <person name="Koop B.F."/>
        </authorList>
    </citation>
    <scope>NUCLEOTIDE SEQUENCE</scope>
</reference>
<dbReference type="InterPro" id="IPR016187">
    <property type="entry name" value="CTDL_fold"/>
</dbReference>
<dbReference type="Bgee" id="ENSELUG00000017469">
    <property type="expression patterns" value="Expressed in mesonephros and 3 other cell types or tissues"/>
</dbReference>
<dbReference type="AlphaFoldDB" id="A0A3P9AAT4"/>
<evidence type="ECO:0000256" key="1">
    <source>
        <dbReference type="ARBA" id="ARBA00023157"/>
    </source>
</evidence>
<keyword evidence="2" id="KW-0732">Signal</keyword>
<evidence type="ECO:0000313" key="4">
    <source>
        <dbReference type="Ensembl" id="ENSELUP00000037749.2"/>
    </source>
</evidence>
<dbReference type="GeneID" id="105020144"/>
<feature type="chain" id="PRO_5044187976" description="C-type lectin domain-containing protein" evidence="2">
    <location>
        <begin position="20"/>
        <end position="373"/>
    </location>
</feature>
<evidence type="ECO:0000256" key="2">
    <source>
        <dbReference type="SAM" id="SignalP"/>
    </source>
</evidence>
<dbReference type="Proteomes" id="UP000265140">
    <property type="component" value="Chromosome 23"/>
</dbReference>
<feature type="domain" description="C-type lectin" evidence="3">
    <location>
        <begin position="255"/>
        <end position="370"/>
    </location>
</feature>
<proteinExistence type="predicted"/>
<dbReference type="Pfam" id="PF00059">
    <property type="entry name" value="Lectin_C"/>
    <property type="match status" value="3"/>
</dbReference>
<reference evidence="4" key="3">
    <citation type="submission" date="2025-08" db="UniProtKB">
        <authorList>
            <consortium name="Ensembl"/>
        </authorList>
    </citation>
    <scope>IDENTIFICATION</scope>
</reference>
<dbReference type="KEGG" id="els:105020144"/>
<dbReference type="SUPFAM" id="SSF56436">
    <property type="entry name" value="C-type lectin-like"/>
    <property type="match status" value="3"/>
</dbReference>
<dbReference type="InParanoid" id="A0A3P9AAT4"/>
<dbReference type="Ensembl" id="ENSELUT00000027557.3">
    <property type="protein sequence ID" value="ENSELUP00000037749.2"/>
    <property type="gene ID" value="ENSELUG00000017469.3"/>
</dbReference>
<reference evidence="4" key="4">
    <citation type="submission" date="2025-09" db="UniProtKB">
        <authorList>
            <consortium name="Ensembl"/>
        </authorList>
    </citation>
    <scope>IDENTIFICATION</scope>
</reference>
<dbReference type="CDD" id="cd00037">
    <property type="entry name" value="CLECT"/>
    <property type="match status" value="1"/>
</dbReference>
<dbReference type="RefSeq" id="XP_010885185.2">
    <property type="nucleotide sequence ID" value="XM_010886883.2"/>
</dbReference>
<sequence>MEMTLLLLLLCARVCYTAANSRLRKFSVIQLRCNWTTALSYCKSNHSTLATMYNQEEYEQQKQLLRNGISNAWIGLNRQRYRLKWSNGDPVNASAWPSLPSENQYSYCASMHTNTTWSLCTDPKIFMCYGNGPGDSFPQYRLIKQNLTWYEAQNYCRYNLIDLVSIMNERQKEEVKNCGMNSTTPFWIGLLYDDWEWADGGKSAYRKWSTIAPYPKENILRNYTYLMKSLEDIFTVSLKNKCDGAICSEGSVRVHIIREKKIWEDALNYCNKHHDGLLRFESAEDLSAIDQQLKGTNLTGPVWIGLRQSSLFGFWVWTNGLSVNPEDWSNWEGGIWPQLPLSHQCGAMETKKGYKWVDQDCLSQLYFVCEELI</sequence>
<feature type="domain" description="C-type lectin" evidence="3">
    <location>
        <begin position="140"/>
        <end position="213"/>
    </location>
</feature>
<dbReference type="InterPro" id="IPR016186">
    <property type="entry name" value="C-type_lectin-like/link_sf"/>
</dbReference>
<reference evidence="4" key="2">
    <citation type="submission" date="2020-02" db="EMBL/GenBank/DDBJ databases">
        <title>Esox lucius (northern pike) genome, fEsoLuc1, primary haplotype.</title>
        <authorList>
            <person name="Myers G."/>
            <person name="Karagic N."/>
            <person name="Meyer A."/>
            <person name="Pippel M."/>
            <person name="Reichard M."/>
            <person name="Winkler S."/>
            <person name="Tracey A."/>
            <person name="Sims Y."/>
            <person name="Howe K."/>
            <person name="Rhie A."/>
            <person name="Formenti G."/>
            <person name="Durbin R."/>
            <person name="Fedrigo O."/>
            <person name="Jarvis E.D."/>
        </authorList>
    </citation>
    <scope>NUCLEOTIDE SEQUENCE [LARGE SCALE GENOMIC DNA]</scope>
</reference>
<dbReference type="SMART" id="SM00034">
    <property type="entry name" value="CLECT"/>
    <property type="match status" value="2"/>
</dbReference>
<name>A0A3P9AAT4_ESOLU</name>
<dbReference type="PANTHER" id="PTHR45784">
    <property type="entry name" value="C-TYPE LECTIN DOMAIN FAMILY 20 MEMBER A-RELATED"/>
    <property type="match status" value="1"/>
</dbReference>
<dbReference type="InterPro" id="IPR001304">
    <property type="entry name" value="C-type_lectin-like"/>
</dbReference>
<dbReference type="PROSITE" id="PS00615">
    <property type="entry name" value="C_TYPE_LECTIN_1"/>
    <property type="match status" value="1"/>
</dbReference>